<evidence type="ECO:0000313" key="3">
    <source>
        <dbReference type="EMBL" id="SPV16659.1"/>
    </source>
</evidence>
<protein>
    <submittedName>
        <fullName evidence="2">DUF4377 domain-containing protein</fullName>
    </submittedName>
    <submittedName>
        <fullName evidence="3">Lipoprotein</fullName>
    </submittedName>
</protein>
<dbReference type="RefSeq" id="WP_021162960.1">
    <property type="nucleotide sequence ID" value="NZ_CADDZZ010000026.1"/>
</dbReference>
<keyword evidence="3" id="KW-0449">Lipoprotein</keyword>
<dbReference type="Proteomes" id="UP000645612">
    <property type="component" value="Unassembled WGS sequence"/>
</dbReference>
<proteinExistence type="predicted"/>
<dbReference type="EMBL" id="JAEDXG010000006">
    <property type="protein sequence ID" value="MBH9696451.1"/>
    <property type="molecule type" value="Genomic_DNA"/>
</dbReference>
<reference evidence="2" key="2">
    <citation type="submission" date="2020-12" db="EMBL/GenBank/DDBJ databases">
        <title>Burkholderia cepacia complex in Mexico.</title>
        <authorList>
            <person name="Estrada P."/>
        </authorList>
    </citation>
    <scope>NUCLEOTIDE SEQUENCE</scope>
    <source>
        <strain evidence="2">871</strain>
    </source>
</reference>
<gene>
    <name evidence="2" type="ORF">JAO13_08365</name>
    <name evidence="3" type="ORF">NCTC10661_01512</name>
</gene>
<evidence type="ECO:0000313" key="4">
    <source>
        <dbReference type="Proteomes" id="UP000250416"/>
    </source>
</evidence>
<dbReference type="InterPro" id="IPR025485">
    <property type="entry name" value="DUF4377"/>
</dbReference>
<comment type="caution">
    <text evidence="2">The sequence shown here is derived from an EMBL/GenBank/DDBJ whole genome shotgun (WGS) entry which is preliminary data.</text>
</comment>
<feature type="domain" description="DUF4377" evidence="1">
    <location>
        <begin position="50"/>
        <end position="123"/>
    </location>
</feature>
<accession>A0A107PKB6</accession>
<evidence type="ECO:0000313" key="2">
    <source>
        <dbReference type="EMBL" id="MBH9696451.1"/>
    </source>
</evidence>
<dbReference type="OrthoDB" id="423130at2"/>
<dbReference type="EMBL" id="UARD01000006">
    <property type="protein sequence ID" value="SPV16659.1"/>
    <property type="molecule type" value="Genomic_DNA"/>
</dbReference>
<dbReference type="PROSITE" id="PS51257">
    <property type="entry name" value="PROKAR_LIPOPROTEIN"/>
    <property type="match status" value="1"/>
</dbReference>
<dbReference type="Proteomes" id="UP000250416">
    <property type="component" value="Unassembled WGS sequence"/>
</dbReference>
<reference evidence="3 4" key="1">
    <citation type="submission" date="2018-06" db="EMBL/GenBank/DDBJ databases">
        <authorList>
            <consortium name="Pathogen Informatics"/>
            <person name="Doyle S."/>
        </authorList>
    </citation>
    <scope>NUCLEOTIDE SEQUENCE [LARGE SCALE GENOMIC DNA]</scope>
    <source>
        <strain evidence="3 4">NCTC10661</strain>
    </source>
</reference>
<name>A0A107PKB6_BURCE</name>
<sequence length="127" mass="13817">MIRQSRTLLGAAVIAGSTLVAGCQTDAVATAPNAVRPADDGKPVTRTVQVAPQSARCTGVAPMECLQVRNSPNEPWSLWYAGIEGFAYQPGYLYTLEIDEYRVAQPPADGSSIRWVLKRVVERRQVN</sequence>
<dbReference type="AlphaFoldDB" id="A0A107PKB6"/>
<evidence type="ECO:0000259" key="1">
    <source>
        <dbReference type="Pfam" id="PF14302"/>
    </source>
</evidence>
<evidence type="ECO:0000313" key="5">
    <source>
        <dbReference type="Proteomes" id="UP000645612"/>
    </source>
</evidence>
<dbReference type="Pfam" id="PF14302">
    <property type="entry name" value="DUF4377"/>
    <property type="match status" value="1"/>
</dbReference>
<organism evidence="2 5">
    <name type="scientific">Burkholderia cepacia</name>
    <name type="common">Pseudomonas cepacia</name>
    <dbReference type="NCBI Taxonomy" id="292"/>
    <lineage>
        <taxon>Bacteria</taxon>
        <taxon>Pseudomonadati</taxon>
        <taxon>Pseudomonadota</taxon>
        <taxon>Betaproteobacteria</taxon>
        <taxon>Burkholderiales</taxon>
        <taxon>Burkholderiaceae</taxon>
        <taxon>Burkholderia</taxon>
        <taxon>Burkholderia cepacia complex</taxon>
    </lineage>
</organism>